<dbReference type="AlphaFoldDB" id="A0A364L321"/>
<reference evidence="1 2" key="1">
    <citation type="journal article" date="2017" name="Biotechnol. Biofuels">
        <title>Differential beta-glucosidase expression as a function of carbon source availability in Talaromyces amestolkiae: a genomic and proteomic approach.</title>
        <authorList>
            <person name="de Eugenio L.I."/>
            <person name="Mendez-Liter J.A."/>
            <person name="Nieto-Dominguez M."/>
            <person name="Alonso L."/>
            <person name="Gil-Munoz J."/>
            <person name="Barriuso J."/>
            <person name="Prieto A."/>
            <person name="Martinez M.J."/>
        </authorList>
    </citation>
    <scope>NUCLEOTIDE SEQUENCE [LARGE SCALE GENOMIC DNA]</scope>
    <source>
        <strain evidence="1 2">CIB</strain>
    </source>
</reference>
<dbReference type="GeneID" id="63795431"/>
<comment type="caution">
    <text evidence="1">The sequence shown here is derived from an EMBL/GenBank/DDBJ whole genome shotgun (WGS) entry which is preliminary data.</text>
</comment>
<keyword evidence="2" id="KW-1185">Reference proteome</keyword>
<sequence>MTTTVVCIETDVDSTTRLEINDSKINSQITITSDDVDTRWPFRAGYPRLLRPSVINTPIKDADKPISDANFVDLKSQIDTILETYNIRRGKRPHKLVYRQQKFGEWGLPRVVVDCTYDKETSHSETWAKAVIKIYTAIQSVAERNIEVGVELLDWQYMSRMHICTCPPDESKELLANWEVGHKYAEKILQLFEGSDQMFQAMTPVGRCSKGQRAYEWSIVIFFDAINAEDDKWDSIENSMRSILPNFVGIEIQQRAGSLFCNNDDGNAQQSVEFDQPSWVSTLIGKYKQEPLPGCEIGPQNKPWQGTMGGYVITEDEETGAKTTYGVTNAHVVVDGSDVTMSQVPAESGVKMQYPSFGTQVRDVTRLFNRISVLDKELQALRSVKNKEGQEDASVRQHTRKAIGIKNKELKWYYNHFNFVKEKRDIGVVRNARLGQAEYYNTVPLGGSILQTIDLALITMDCPEPWERPLMANANEPMIPKNASYHSWEGDYLGCSNDSEQGIKVVAKLGKGFYRMGIVSEFLAHLKLPGGIKQSSPSYTRSVLRPPQFQMVQDTGVEVNNLDQQEKAIIDAWERQPEDHDSDMGSWNSETSPPIFCEPGDSGSFVMAATDFKYGGFTNRVAMPSTDELTYANVAAPMPFIVGLLWGHSQNANISWMIPFDTVKQEIEQLTGEIMVWPQKRTKYLEELAEFPLGEEMDESDFTDG</sequence>
<organism evidence="1 2">
    <name type="scientific">Talaromyces amestolkiae</name>
    <dbReference type="NCBI Taxonomy" id="1196081"/>
    <lineage>
        <taxon>Eukaryota</taxon>
        <taxon>Fungi</taxon>
        <taxon>Dikarya</taxon>
        <taxon>Ascomycota</taxon>
        <taxon>Pezizomycotina</taxon>
        <taxon>Eurotiomycetes</taxon>
        <taxon>Eurotiomycetidae</taxon>
        <taxon>Eurotiales</taxon>
        <taxon>Trichocomaceae</taxon>
        <taxon>Talaromyces</taxon>
        <taxon>Talaromyces sect. Talaromyces</taxon>
    </lineage>
</organism>
<dbReference type="EMBL" id="MIKG01000011">
    <property type="protein sequence ID" value="RAO70203.1"/>
    <property type="molecule type" value="Genomic_DNA"/>
</dbReference>
<dbReference type="Proteomes" id="UP000249363">
    <property type="component" value="Unassembled WGS sequence"/>
</dbReference>
<name>A0A364L321_TALAM</name>
<dbReference type="OrthoDB" id="5351220at2759"/>
<accession>A0A364L321</accession>
<protein>
    <submittedName>
        <fullName evidence="1">Uncharacterized protein</fullName>
    </submittedName>
</protein>
<dbReference type="RefSeq" id="XP_040734719.1">
    <property type="nucleotide sequence ID" value="XM_040878777.1"/>
</dbReference>
<evidence type="ECO:0000313" key="1">
    <source>
        <dbReference type="EMBL" id="RAO70203.1"/>
    </source>
</evidence>
<gene>
    <name evidence="1" type="ORF">BHQ10_006215</name>
</gene>
<evidence type="ECO:0000313" key="2">
    <source>
        <dbReference type="Proteomes" id="UP000249363"/>
    </source>
</evidence>
<proteinExistence type="predicted"/>